<dbReference type="InterPro" id="IPR052913">
    <property type="entry name" value="Glycopeptide_resist_protein"/>
</dbReference>
<feature type="domain" description="YoaR-like putative peptidoglycan binding" evidence="2">
    <location>
        <begin position="86"/>
        <end position="195"/>
    </location>
</feature>
<dbReference type="RefSeq" id="WP_379947573.1">
    <property type="nucleotide sequence ID" value="NZ_JBHMAF010000008.1"/>
</dbReference>
<reference evidence="3 4" key="1">
    <citation type="submission" date="2024-09" db="EMBL/GenBank/DDBJ databases">
        <authorList>
            <person name="Sun Q."/>
            <person name="Mori K."/>
        </authorList>
    </citation>
    <scope>NUCLEOTIDE SEQUENCE [LARGE SCALE GENOMIC DNA]</scope>
    <source>
        <strain evidence="3 4">JCM 11201</strain>
    </source>
</reference>
<evidence type="ECO:0000313" key="4">
    <source>
        <dbReference type="Proteomes" id="UP001589609"/>
    </source>
</evidence>
<keyword evidence="1" id="KW-0812">Transmembrane</keyword>
<sequence>MNVRKWIIGSVVASGIGLCITGGIAYQYVSAMNKQLDTYVLPHTTFEDTPLGGKTKQEVEEIVQKRIDQMNQQSMRYSLQNTISTYTWQEIGVQYKGTNIADQIFKNQKGTILERYKLRKQAENGKTQQTYHLNAYLDSSKYDVFIKDKYNEIVSSPQNASLSATGPNITIIPSKDGEKVDKGKMKSLTEQAVKSINTDIQVPIAAVKPERTTEDIQNMGVKEIIAEYRTPTSGRNSNQLFNESRAAAALSNTLVAPNEVFSFNGRVGVTDAANGYKLAAAYVNGKVQQSAGGGVCQVSTTLYGAVLRADLSIEERSNHSMPVHYVPLGQDATVADYGPDFKFKNNTEHYIYLQAGIEGNQVVVRIFGTGTGKSVDISSKVVSETNNSIVAVTYKTVTQNGQVIQSGLLDRSIYKKST</sequence>
<dbReference type="PANTHER" id="PTHR35788">
    <property type="entry name" value="EXPORTED PROTEIN-RELATED"/>
    <property type="match status" value="1"/>
</dbReference>
<protein>
    <submittedName>
        <fullName evidence="3">VanW family protein</fullName>
    </submittedName>
</protein>
<dbReference type="EMBL" id="JBHMAF010000008">
    <property type="protein sequence ID" value="MFB9757270.1"/>
    <property type="molecule type" value="Genomic_DNA"/>
</dbReference>
<dbReference type="PANTHER" id="PTHR35788:SF1">
    <property type="entry name" value="EXPORTED PROTEIN"/>
    <property type="match status" value="1"/>
</dbReference>
<evidence type="ECO:0000256" key="1">
    <source>
        <dbReference type="SAM" id="Phobius"/>
    </source>
</evidence>
<dbReference type="Pfam" id="PF04294">
    <property type="entry name" value="VanW"/>
    <property type="match status" value="1"/>
</dbReference>
<keyword evidence="1" id="KW-1133">Transmembrane helix</keyword>
<dbReference type="Proteomes" id="UP001589609">
    <property type="component" value="Unassembled WGS sequence"/>
</dbReference>
<evidence type="ECO:0000313" key="3">
    <source>
        <dbReference type="EMBL" id="MFB9757270.1"/>
    </source>
</evidence>
<gene>
    <name evidence="3" type="ORF">ACFFMS_01705</name>
</gene>
<proteinExistence type="predicted"/>
<dbReference type="Pfam" id="PF12229">
    <property type="entry name" value="PG_binding_4"/>
    <property type="match status" value="1"/>
</dbReference>
<name>A0ABV5W9L1_9BACI</name>
<dbReference type="InterPro" id="IPR007391">
    <property type="entry name" value="Vancomycin_resist_VanW"/>
</dbReference>
<organism evidence="3 4">
    <name type="scientific">Ectobacillus funiculus</name>
    <dbReference type="NCBI Taxonomy" id="137993"/>
    <lineage>
        <taxon>Bacteria</taxon>
        <taxon>Bacillati</taxon>
        <taxon>Bacillota</taxon>
        <taxon>Bacilli</taxon>
        <taxon>Bacillales</taxon>
        <taxon>Bacillaceae</taxon>
        <taxon>Ectobacillus</taxon>
    </lineage>
</organism>
<evidence type="ECO:0000259" key="2">
    <source>
        <dbReference type="Pfam" id="PF12229"/>
    </source>
</evidence>
<comment type="caution">
    <text evidence="3">The sequence shown here is derived from an EMBL/GenBank/DDBJ whole genome shotgun (WGS) entry which is preliminary data.</text>
</comment>
<keyword evidence="1" id="KW-0472">Membrane</keyword>
<dbReference type="InterPro" id="IPR022029">
    <property type="entry name" value="YoaR-like_PG-bd"/>
</dbReference>
<accession>A0ABV5W9L1</accession>
<feature type="transmembrane region" description="Helical" evidence="1">
    <location>
        <begin position="6"/>
        <end position="26"/>
    </location>
</feature>
<keyword evidence="4" id="KW-1185">Reference proteome</keyword>